<evidence type="ECO:0000313" key="9">
    <source>
        <dbReference type="Proteomes" id="UP001515500"/>
    </source>
</evidence>
<reference evidence="10" key="1">
    <citation type="submission" date="2025-08" db="UniProtKB">
        <authorList>
            <consortium name="RefSeq"/>
        </authorList>
    </citation>
    <scope>IDENTIFICATION</scope>
</reference>
<feature type="region of interest" description="Disordered" evidence="7">
    <location>
        <begin position="668"/>
        <end position="695"/>
    </location>
</feature>
<evidence type="ECO:0000256" key="1">
    <source>
        <dbReference type="ARBA" id="ARBA00004496"/>
    </source>
</evidence>
<gene>
    <name evidence="10" type="primary">LOC120276211</name>
</gene>
<dbReference type="CDD" id="cd16536">
    <property type="entry name" value="RING-HC_RNF10"/>
    <property type="match status" value="1"/>
</dbReference>
<feature type="compositionally biased region" description="Polar residues" evidence="7">
    <location>
        <begin position="116"/>
        <end position="125"/>
    </location>
</feature>
<feature type="region of interest" description="Disordered" evidence="7">
    <location>
        <begin position="1"/>
        <end position="125"/>
    </location>
</feature>
<dbReference type="RefSeq" id="XP_039138869.1">
    <property type="nucleotide sequence ID" value="XM_039282935.1"/>
</dbReference>
<dbReference type="PANTHER" id="PTHR12983">
    <property type="entry name" value="RING FINGER 10 FAMILY MEMBER"/>
    <property type="match status" value="1"/>
</dbReference>
<dbReference type="SMART" id="SM00184">
    <property type="entry name" value="RING"/>
    <property type="match status" value="1"/>
</dbReference>
<feature type="compositionally biased region" description="Polar residues" evidence="7">
    <location>
        <begin position="82"/>
        <end position="97"/>
    </location>
</feature>
<dbReference type="InterPro" id="IPR017907">
    <property type="entry name" value="Znf_RING_CS"/>
</dbReference>
<keyword evidence="2" id="KW-0963">Cytoplasm</keyword>
<evidence type="ECO:0000256" key="5">
    <source>
        <dbReference type="ARBA" id="ARBA00022833"/>
    </source>
</evidence>
<dbReference type="GeneID" id="120276211"/>
<dbReference type="SUPFAM" id="SSF57850">
    <property type="entry name" value="RING/U-box"/>
    <property type="match status" value="1"/>
</dbReference>
<feature type="domain" description="RING-type" evidence="8">
    <location>
        <begin position="239"/>
        <end position="285"/>
    </location>
</feature>
<evidence type="ECO:0000256" key="6">
    <source>
        <dbReference type="PROSITE-ProRule" id="PRU00175"/>
    </source>
</evidence>
<evidence type="ECO:0000259" key="8">
    <source>
        <dbReference type="PROSITE" id="PS50089"/>
    </source>
</evidence>
<dbReference type="PROSITE" id="PS00518">
    <property type="entry name" value="ZF_RING_1"/>
    <property type="match status" value="1"/>
</dbReference>
<evidence type="ECO:0000256" key="2">
    <source>
        <dbReference type="ARBA" id="ARBA00022490"/>
    </source>
</evidence>
<evidence type="ECO:0000313" key="10">
    <source>
        <dbReference type="RefSeq" id="XP_039138869.1"/>
    </source>
</evidence>
<keyword evidence="9" id="KW-1185">Reference proteome</keyword>
<dbReference type="InterPro" id="IPR013083">
    <property type="entry name" value="Znf_RING/FYVE/PHD"/>
</dbReference>
<feature type="region of interest" description="Disordered" evidence="7">
    <location>
        <begin position="640"/>
        <end position="659"/>
    </location>
</feature>
<keyword evidence="3" id="KW-0479">Metal-binding</keyword>
<protein>
    <submittedName>
        <fullName evidence="10">RING finger protein 10</fullName>
    </submittedName>
</protein>
<dbReference type="GO" id="GO:0000976">
    <property type="term" value="F:transcription cis-regulatory region binding"/>
    <property type="evidence" value="ECO:0007669"/>
    <property type="project" value="TreeGrafter"/>
</dbReference>
<proteinExistence type="predicted"/>
<dbReference type="InterPro" id="IPR039739">
    <property type="entry name" value="MAG2/RNF10"/>
</dbReference>
<keyword evidence="5" id="KW-0862">Zinc</keyword>
<dbReference type="InterPro" id="IPR001841">
    <property type="entry name" value="Znf_RING"/>
</dbReference>
<feature type="compositionally biased region" description="Low complexity" evidence="7">
    <location>
        <begin position="168"/>
        <end position="179"/>
    </location>
</feature>
<evidence type="ECO:0000256" key="7">
    <source>
        <dbReference type="SAM" id="MobiDB-lite"/>
    </source>
</evidence>
<feature type="compositionally biased region" description="Basic residues" evidence="7">
    <location>
        <begin position="27"/>
        <end position="40"/>
    </location>
</feature>
<dbReference type="PROSITE" id="PS50089">
    <property type="entry name" value="ZF_RING_2"/>
    <property type="match status" value="1"/>
</dbReference>
<keyword evidence="4 6" id="KW-0863">Zinc-finger</keyword>
<dbReference type="InterPro" id="IPR018957">
    <property type="entry name" value="Znf_C3HC4_RING-type"/>
</dbReference>
<dbReference type="GO" id="GO:0005737">
    <property type="term" value="C:cytoplasm"/>
    <property type="evidence" value="ECO:0007669"/>
    <property type="project" value="UniProtKB-SubCell"/>
</dbReference>
<dbReference type="AlphaFoldDB" id="A0AB40CKY7"/>
<dbReference type="PANTHER" id="PTHR12983:SF9">
    <property type="entry name" value="E3 UBIQUITIN-PROTEIN LIGASE RNF10"/>
    <property type="match status" value="1"/>
</dbReference>
<evidence type="ECO:0000256" key="3">
    <source>
        <dbReference type="ARBA" id="ARBA00022723"/>
    </source>
</evidence>
<dbReference type="Pfam" id="PF00097">
    <property type="entry name" value="zf-C3HC4"/>
    <property type="match status" value="1"/>
</dbReference>
<feature type="compositionally biased region" description="Low complexity" evidence="7">
    <location>
        <begin position="14"/>
        <end position="26"/>
    </location>
</feature>
<accession>A0AB40CKY7</accession>
<organism evidence="9 10">
    <name type="scientific">Dioscorea cayennensis subsp. rotundata</name>
    <name type="common">White Guinea yam</name>
    <name type="synonym">Dioscorea rotundata</name>
    <dbReference type="NCBI Taxonomy" id="55577"/>
    <lineage>
        <taxon>Eukaryota</taxon>
        <taxon>Viridiplantae</taxon>
        <taxon>Streptophyta</taxon>
        <taxon>Embryophyta</taxon>
        <taxon>Tracheophyta</taxon>
        <taxon>Spermatophyta</taxon>
        <taxon>Magnoliopsida</taxon>
        <taxon>Liliopsida</taxon>
        <taxon>Dioscoreales</taxon>
        <taxon>Dioscoreaceae</taxon>
        <taxon>Dioscorea</taxon>
    </lineage>
</organism>
<dbReference type="GO" id="GO:0008270">
    <property type="term" value="F:zinc ion binding"/>
    <property type="evidence" value="ECO:0007669"/>
    <property type="project" value="UniProtKB-KW"/>
</dbReference>
<dbReference type="GO" id="GO:0045944">
    <property type="term" value="P:positive regulation of transcription by RNA polymerase II"/>
    <property type="evidence" value="ECO:0007669"/>
    <property type="project" value="TreeGrafter"/>
</dbReference>
<feature type="region of interest" description="Disordered" evidence="7">
    <location>
        <begin position="454"/>
        <end position="483"/>
    </location>
</feature>
<feature type="compositionally biased region" description="Basic and acidic residues" evidence="7">
    <location>
        <begin position="464"/>
        <end position="478"/>
    </location>
</feature>
<feature type="region of interest" description="Disordered" evidence="7">
    <location>
        <begin position="168"/>
        <end position="188"/>
    </location>
</feature>
<sequence length="727" mass="80243">MSISPIDGHRSDQAPSSPAFSPSPSSHHGRHLLPRPRHHQIGGATRRATHKSPTASSSDTVLVAADSDSRPTVTFPGDGSHSFETVTNSSTISQSDSAGGRPPSQLQPDLLGHAQAHSNGKSAEPANSLQYDRLAAGSGGSQGNSTQSAARRNHSVNANHLLNFYYDPISRPQQPSRSPPTRRQRKIKPYNKDLFLQANFKFVVLDNGSYLSETMDPDKMLQWEDVICVRYSSSFPVQCPICLEAPLCPQITSCGHIYCFPCILRYLLMGEEDHKGECWKKCPLCFMSISCKDLYTLRIENVTQFHVGDHVDFTLLTRAKDSLVPSMKNQQGAGLTSDDCDYSDGTFSKFILTSDVELSVMEAKMELSNWLEKAESGLVDDLEKLPYVCGALEQLEERVKNLMEHQKLSASPPKRNHSSAAAHVKVAHLPNNRSQAPSPTSIIKAKNASLEAWELDDGTSQTNGKRDISESSEKHGLEDSGPLSAGLATEKDSYIFYQVIDGQHLILHPLNMKCLLHHYGSYSMLPPRISGVILELETVSQSEAIRRRYRYLSHFSLTTTFQLCEIDLRESLPPESLAPFVEEIKKRGKQRKRLARKEEVEKAKAEAAALRAIPVPSNRGHSSINDAIFSLDDFEALGSGMPSTMTRKSERQKKPSSRFNVEAGYLAEPPKSAKKKGMAGDKVTVGSREKLEDSVTTIRRSLDFLGPQLEEAAGALPFEETQDQNTS</sequence>
<name>A0AB40CKY7_DIOCR</name>
<feature type="compositionally biased region" description="Polar residues" evidence="7">
    <location>
        <begin position="51"/>
        <end position="60"/>
    </location>
</feature>
<dbReference type="Proteomes" id="UP001515500">
    <property type="component" value="Chromosome 14"/>
</dbReference>
<evidence type="ECO:0000256" key="4">
    <source>
        <dbReference type="ARBA" id="ARBA00022771"/>
    </source>
</evidence>
<comment type="subcellular location">
    <subcellularLocation>
        <location evidence="1">Cytoplasm</location>
    </subcellularLocation>
</comment>
<dbReference type="Gene3D" id="3.30.40.10">
    <property type="entry name" value="Zinc/RING finger domain, C3HC4 (zinc finger)"/>
    <property type="match status" value="1"/>
</dbReference>